<dbReference type="PANTHER" id="PTHR46517">
    <property type="entry name" value="FRUCTOSE-2,6-BISPHOSPHATASE TIGAR"/>
    <property type="match status" value="1"/>
</dbReference>
<organism evidence="4 5">
    <name type="scientific">Ktedonospora formicarum</name>
    <dbReference type="NCBI Taxonomy" id="2778364"/>
    <lineage>
        <taxon>Bacteria</taxon>
        <taxon>Bacillati</taxon>
        <taxon>Chloroflexota</taxon>
        <taxon>Ktedonobacteria</taxon>
        <taxon>Ktedonobacterales</taxon>
        <taxon>Ktedonobacteraceae</taxon>
        <taxon>Ktedonospora</taxon>
    </lineage>
</organism>
<feature type="active site" description="Tele-phosphohistidine intermediate" evidence="2">
    <location>
        <position position="24"/>
    </location>
</feature>
<accession>A0A8J3MRS2</accession>
<dbReference type="InterPro" id="IPR051695">
    <property type="entry name" value="Phosphoglycerate_Mutase"/>
</dbReference>
<proteinExistence type="predicted"/>
<comment type="caution">
    <text evidence="4">The sequence shown here is derived from an EMBL/GenBank/DDBJ whole genome shotgun (WGS) entry which is preliminary data.</text>
</comment>
<dbReference type="GO" id="GO:0005829">
    <property type="term" value="C:cytosol"/>
    <property type="evidence" value="ECO:0007669"/>
    <property type="project" value="TreeGrafter"/>
</dbReference>
<dbReference type="GO" id="GO:0045820">
    <property type="term" value="P:negative regulation of glycolytic process"/>
    <property type="evidence" value="ECO:0007669"/>
    <property type="project" value="TreeGrafter"/>
</dbReference>
<dbReference type="AlphaFoldDB" id="A0A8J3MRS2"/>
<dbReference type="InterPro" id="IPR013078">
    <property type="entry name" value="His_Pase_superF_clade-1"/>
</dbReference>
<reference evidence="4" key="1">
    <citation type="submission" date="2020-10" db="EMBL/GenBank/DDBJ databases">
        <title>Taxonomic study of unclassified bacteria belonging to the class Ktedonobacteria.</title>
        <authorList>
            <person name="Yabe S."/>
            <person name="Wang C.M."/>
            <person name="Zheng Y."/>
            <person name="Sakai Y."/>
            <person name="Cavaletti L."/>
            <person name="Monciardini P."/>
            <person name="Donadio S."/>
        </authorList>
    </citation>
    <scope>NUCLEOTIDE SEQUENCE</scope>
    <source>
        <strain evidence="4">SOSP1-1</strain>
    </source>
</reference>
<dbReference type="GO" id="GO:0043456">
    <property type="term" value="P:regulation of pentose-phosphate shunt"/>
    <property type="evidence" value="ECO:0007669"/>
    <property type="project" value="TreeGrafter"/>
</dbReference>
<protein>
    <submittedName>
        <fullName evidence="4">Alpha-ribazole phosphatase</fullName>
    </submittedName>
</protein>
<dbReference type="EMBL" id="BNJF01000002">
    <property type="protein sequence ID" value="GHO46407.1"/>
    <property type="molecule type" value="Genomic_DNA"/>
</dbReference>
<dbReference type="Pfam" id="PF00300">
    <property type="entry name" value="His_Phos_1"/>
    <property type="match status" value="1"/>
</dbReference>
<sequence>MDSDGAQSAAEGLRRPWRLWLVRHGTTSLNEQGRYCGWSDPPLSTSGGVQARWLAHRLRDARLIKMYCSDSLRAKNTASIILENASERIEVQYTAQWRELNFGAWEGLTYEEIRTRFPAEKGFFQKPLEIAPPGGESFPQLLQRIDEGWRVILADVMSQEQERNVENGSIQYTLVSHGGPLRALLCKLLNWPMEYQWQLRLEPGSLSAVDLFWDGTSLFATLVLLNEQNSDVASRVFGVVSEKKGNK</sequence>
<keyword evidence="1" id="KW-0378">Hydrolase</keyword>
<dbReference type="GO" id="GO:0004331">
    <property type="term" value="F:fructose-2,6-bisphosphate 2-phosphatase activity"/>
    <property type="evidence" value="ECO:0007669"/>
    <property type="project" value="TreeGrafter"/>
</dbReference>
<dbReference type="Gene3D" id="3.40.50.1240">
    <property type="entry name" value="Phosphoglycerate mutase-like"/>
    <property type="match status" value="1"/>
</dbReference>
<dbReference type="PANTHER" id="PTHR46517:SF1">
    <property type="entry name" value="FRUCTOSE-2,6-BISPHOSPHATASE TIGAR"/>
    <property type="match status" value="1"/>
</dbReference>
<evidence type="ECO:0000313" key="4">
    <source>
        <dbReference type="EMBL" id="GHO46407.1"/>
    </source>
</evidence>
<gene>
    <name evidence="4" type="ORF">KSX_45700</name>
</gene>
<feature type="binding site" evidence="3">
    <location>
        <begin position="23"/>
        <end position="30"/>
    </location>
    <ligand>
        <name>substrate</name>
    </ligand>
</feature>
<evidence type="ECO:0000256" key="1">
    <source>
        <dbReference type="ARBA" id="ARBA00022801"/>
    </source>
</evidence>
<evidence type="ECO:0000256" key="3">
    <source>
        <dbReference type="PIRSR" id="PIRSR613078-2"/>
    </source>
</evidence>
<dbReference type="CDD" id="cd07067">
    <property type="entry name" value="HP_PGM_like"/>
    <property type="match status" value="1"/>
</dbReference>
<dbReference type="SMART" id="SM00855">
    <property type="entry name" value="PGAM"/>
    <property type="match status" value="1"/>
</dbReference>
<dbReference type="RefSeq" id="WP_220195787.1">
    <property type="nucleotide sequence ID" value="NZ_BNJF01000002.1"/>
</dbReference>
<evidence type="ECO:0000313" key="5">
    <source>
        <dbReference type="Proteomes" id="UP000612362"/>
    </source>
</evidence>
<dbReference type="SUPFAM" id="SSF53254">
    <property type="entry name" value="Phosphoglycerate mutase-like"/>
    <property type="match status" value="1"/>
</dbReference>
<name>A0A8J3MRS2_9CHLR</name>
<dbReference type="Proteomes" id="UP000612362">
    <property type="component" value="Unassembled WGS sequence"/>
</dbReference>
<feature type="active site" description="Proton donor/acceptor" evidence="2">
    <location>
        <position position="99"/>
    </location>
</feature>
<feature type="binding site" evidence="3">
    <location>
        <position position="73"/>
    </location>
    <ligand>
        <name>substrate</name>
    </ligand>
</feature>
<dbReference type="InterPro" id="IPR029033">
    <property type="entry name" value="His_PPase_superfam"/>
</dbReference>
<keyword evidence="5" id="KW-1185">Reference proteome</keyword>
<evidence type="ECO:0000256" key="2">
    <source>
        <dbReference type="PIRSR" id="PIRSR613078-1"/>
    </source>
</evidence>